<evidence type="ECO:0000313" key="2">
    <source>
        <dbReference type="Proteomes" id="UP000216605"/>
    </source>
</evidence>
<evidence type="ECO:0000313" key="1">
    <source>
        <dbReference type="EMBL" id="OYQ47155.1"/>
    </source>
</evidence>
<evidence type="ECO:0008006" key="3">
    <source>
        <dbReference type="Google" id="ProtNLM"/>
    </source>
</evidence>
<keyword evidence="2" id="KW-1185">Reference proteome</keyword>
<dbReference type="Proteomes" id="UP000216605">
    <property type="component" value="Unassembled WGS sequence"/>
</dbReference>
<dbReference type="InterPro" id="IPR037883">
    <property type="entry name" value="Knr4/Smi1-like_sf"/>
</dbReference>
<dbReference type="SUPFAM" id="SSF160631">
    <property type="entry name" value="SMI1/KNR4-like"/>
    <property type="match status" value="1"/>
</dbReference>
<dbReference type="OrthoDB" id="1189226at2"/>
<reference evidence="1 2" key="1">
    <citation type="submission" date="2017-07" db="EMBL/GenBank/DDBJ databases">
        <title>Flavobacterium cyanobacteriorum sp. nov., isolated from cyanobacterial aggregates in a eutrophic lake.</title>
        <authorList>
            <person name="Cai H."/>
        </authorList>
    </citation>
    <scope>NUCLEOTIDE SEQUENCE [LARGE SCALE GENOMIC DNA]</scope>
    <source>
        <strain evidence="1 2">TH021</strain>
    </source>
</reference>
<sequence>MKIRYLNKLKNAPTRPDLMTNEGISENEIIQLESSFNNGMMFPKALRELLYLAGDFCYVCDFGLTDTQEELQLFVRGNIDYYNKSIVRPFYVFDIYNAREQFLFIYLDEGDNPPIYAAQYCKLPQK</sequence>
<dbReference type="RefSeq" id="WP_094411769.1">
    <property type="nucleotide sequence ID" value="NZ_NOXV01000103.1"/>
</dbReference>
<organism evidence="1 2">
    <name type="scientific">Flavobacterium cyanobacteriorum</name>
    <dbReference type="NCBI Taxonomy" id="2022802"/>
    <lineage>
        <taxon>Bacteria</taxon>
        <taxon>Pseudomonadati</taxon>
        <taxon>Bacteroidota</taxon>
        <taxon>Flavobacteriia</taxon>
        <taxon>Flavobacteriales</taxon>
        <taxon>Flavobacteriaceae</taxon>
        <taxon>Flavobacterium</taxon>
    </lineage>
</organism>
<protein>
    <recommendedName>
        <fullName evidence="3">Knr4/Smi1-like domain-containing protein</fullName>
    </recommendedName>
</protein>
<dbReference type="EMBL" id="NOXV01000103">
    <property type="protein sequence ID" value="OYQ47155.1"/>
    <property type="molecule type" value="Genomic_DNA"/>
</dbReference>
<comment type="caution">
    <text evidence="1">The sequence shown here is derived from an EMBL/GenBank/DDBJ whole genome shotgun (WGS) entry which is preliminary data.</text>
</comment>
<gene>
    <name evidence="1" type="ORF">CHU92_01170</name>
</gene>
<proteinExistence type="predicted"/>
<name>A0A256A208_9FLAO</name>
<accession>A0A256A208</accession>
<dbReference type="AlphaFoldDB" id="A0A256A208"/>